<evidence type="ECO:0000313" key="1">
    <source>
        <dbReference type="EMBL" id="KAI4458756.1"/>
    </source>
</evidence>
<comment type="caution">
    <text evidence="1">The sequence shown here is derived from an EMBL/GenBank/DDBJ whole genome shotgun (WGS) entry which is preliminary data.</text>
</comment>
<dbReference type="EMBL" id="CM043021">
    <property type="protein sequence ID" value="KAI4458756.1"/>
    <property type="molecule type" value="Genomic_DNA"/>
</dbReference>
<evidence type="ECO:0000313" key="2">
    <source>
        <dbReference type="Proteomes" id="UP001056778"/>
    </source>
</evidence>
<sequence>MSLPTLYEYYTSGGVSTGLSDSQPYFTLNDKNITLFSGALHYFRVPQEYWRDRLRKMRAAGLNAVETYVPWNLHEHQPGVFDFGDGGSDFQELLDIEKFLKIAQEEDLFTIVRPGPYICSEWDFGGMPSWLLREKGIRLRTSDEIFMGHVTRFFNALFAILTALQFTNGGSIIAFQIENEYGNTYSASSPIDMDYLEGVKQIMLDNGAVELLFTSDTPAYGNSAQMDGILYTANFQVDAENQLSILQGYQPDKPLMVMEFWTGWFDHWVYEHNTRSNEDFAEVLESIVSFPSSVNFYMFHGGTNWGFMNGANIEDDSTDNGAMRHDTSSYDYDAPLAENGDYTDKYYSLVDIIKQYNEVETLLPDFPELTQRVAYDSVDIIGEIRLSTLLDNEDFIESETVIAMEDLPINNDAGQSYGYTVYRKENLGIPANSILKIEGRVCDTVMVLINGELKSKILEEESDLDGFGYWRWKDSSLDLGDEEYEDATLELVVENWGRNNFGYLDQFNQHKGLWQGDVLLNDVVLENWKIYPLEFKKSWNLALTNWKEPTFEVGPALYRAVLNINEVKDTYIDMTNWNKGIIIVNGFVLSRHCKLGPQLAAYIPAPFLRRGNNQIVIFEHFTAPNTIRFAENMKYSAASMVMLSKLLSSLVIFYILTCINFLMIKFFIENCRSFVRECELLRDNCYITIEHKKYKIEL</sequence>
<proteinExistence type="predicted"/>
<organism evidence="1 2">
    <name type="scientific">Holotrichia oblita</name>
    <name type="common">Chafer beetle</name>
    <dbReference type="NCBI Taxonomy" id="644536"/>
    <lineage>
        <taxon>Eukaryota</taxon>
        <taxon>Metazoa</taxon>
        <taxon>Ecdysozoa</taxon>
        <taxon>Arthropoda</taxon>
        <taxon>Hexapoda</taxon>
        <taxon>Insecta</taxon>
        <taxon>Pterygota</taxon>
        <taxon>Neoptera</taxon>
        <taxon>Endopterygota</taxon>
        <taxon>Coleoptera</taxon>
        <taxon>Polyphaga</taxon>
        <taxon>Scarabaeiformia</taxon>
        <taxon>Scarabaeidae</taxon>
        <taxon>Melolonthinae</taxon>
        <taxon>Holotrichia</taxon>
    </lineage>
</organism>
<reference evidence="1" key="1">
    <citation type="submission" date="2022-04" db="EMBL/GenBank/DDBJ databases">
        <title>Chromosome-scale genome assembly of Holotrichia oblita Faldermann.</title>
        <authorList>
            <person name="Rongchong L."/>
        </authorList>
    </citation>
    <scope>NUCLEOTIDE SEQUENCE</scope>
    <source>
        <strain evidence="1">81SQS9</strain>
    </source>
</reference>
<dbReference type="Proteomes" id="UP001056778">
    <property type="component" value="Chromosome 7"/>
</dbReference>
<gene>
    <name evidence="1" type="ORF">MML48_7g00004529</name>
</gene>
<name>A0ACB9SW25_HOLOL</name>
<accession>A0ACB9SW25</accession>
<keyword evidence="2" id="KW-1185">Reference proteome</keyword>
<protein>
    <submittedName>
        <fullName evidence="1">Beta-galactosidase related</fullName>
    </submittedName>
</protein>